<dbReference type="RefSeq" id="WP_190179415.1">
    <property type="nucleotide sequence ID" value="NZ_BMVF01000011.1"/>
</dbReference>
<dbReference type="Pfam" id="PF00550">
    <property type="entry name" value="PP-binding"/>
    <property type="match status" value="1"/>
</dbReference>
<dbReference type="SUPFAM" id="SSF47336">
    <property type="entry name" value="ACP-like"/>
    <property type="match status" value="1"/>
</dbReference>
<sequence length="92" mass="10001">MKPLTDAEAASVVKESIAQIVPDADFTGVGPDDRFRDVLELDSLDFLSLVESLSERTGIRIDEEDYPELTTLADATRFLVGRSREATGTSPA</sequence>
<reference evidence="2" key="1">
    <citation type="journal article" date="2014" name="Int. J. Syst. Evol. Microbiol.">
        <title>Complete genome sequence of Corynebacterium casei LMG S-19264T (=DSM 44701T), isolated from a smear-ripened cheese.</title>
        <authorList>
            <consortium name="US DOE Joint Genome Institute (JGI-PGF)"/>
            <person name="Walter F."/>
            <person name="Albersmeier A."/>
            <person name="Kalinowski J."/>
            <person name="Ruckert C."/>
        </authorList>
    </citation>
    <scope>NUCLEOTIDE SEQUENCE</scope>
    <source>
        <strain evidence="2">JCM 4654</strain>
    </source>
</reference>
<evidence type="ECO:0000313" key="2">
    <source>
        <dbReference type="EMBL" id="GHD91882.1"/>
    </source>
</evidence>
<protein>
    <recommendedName>
        <fullName evidence="1">Carrier domain-containing protein</fullName>
    </recommendedName>
</protein>
<dbReference type="AlphaFoldDB" id="A0A918Y6V5"/>
<dbReference type="PROSITE" id="PS50075">
    <property type="entry name" value="CARRIER"/>
    <property type="match status" value="1"/>
</dbReference>
<evidence type="ECO:0000259" key="1">
    <source>
        <dbReference type="PROSITE" id="PS50075"/>
    </source>
</evidence>
<dbReference type="EMBL" id="BMVF01000011">
    <property type="protein sequence ID" value="GHD91882.1"/>
    <property type="molecule type" value="Genomic_DNA"/>
</dbReference>
<organism evidence="2 3">
    <name type="scientific">Streptomyces naganishii JCM 4654</name>
    <dbReference type="NCBI Taxonomy" id="1306179"/>
    <lineage>
        <taxon>Bacteria</taxon>
        <taxon>Bacillati</taxon>
        <taxon>Actinomycetota</taxon>
        <taxon>Actinomycetes</taxon>
        <taxon>Kitasatosporales</taxon>
        <taxon>Streptomycetaceae</taxon>
        <taxon>Streptomyces</taxon>
    </lineage>
</organism>
<comment type="caution">
    <text evidence="2">The sequence shown here is derived from an EMBL/GenBank/DDBJ whole genome shotgun (WGS) entry which is preliminary data.</text>
</comment>
<feature type="domain" description="Carrier" evidence="1">
    <location>
        <begin position="4"/>
        <end position="83"/>
    </location>
</feature>
<gene>
    <name evidence="2" type="ORF">GCM10010508_42410</name>
</gene>
<reference evidence="2" key="2">
    <citation type="submission" date="2020-09" db="EMBL/GenBank/DDBJ databases">
        <authorList>
            <person name="Sun Q."/>
            <person name="Ohkuma M."/>
        </authorList>
    </citation>
    <scope>NUCLEOTIDE SEQUENCE</scope>
    <source>
        <strain evidence="2">JCM 4654</strain>
    </source>
</reference>
<dbReference type="InterPro" id="IPR036736">
    <property type="entry name" value="ACP-like_sf"/>
</dbReference>
<dbReference type="InterPro" id="IPR009081">
    <property type="entry name" value="PP-bd_ACP"/>
</dbReference>
<proteinExistence type="predicted"/>
<dbReference type="Proteomes" id="UP000608955">
    <property type="component" value="Unassembled WGS sequence"/>
</dbReference>
<name>A0A918Y6V5_9ACTN</name>
<evidence type="ECO:0000313" key="3">
    <source>
        <dbReference type="Proteomes" id="UP000608955"/>
    </source>
</evidence>
<accession>A0A918Y6V5</accession>
<keyword evidence="3" id="KW-1185">Reference proteome</keyword>
<dbReference type="Gene3D" id="1.10.1200.10">
    <property type="entry name" value="ACP-like"/>
    <property type="match status" value="1"/>
</dbReference>